<protein>
    <recommendedName>
        <fullName evidence="5">Rab proteins geranylgeranyltransferase component A</fullName>
    </recommendedName>
</protein>
<dbReference type="GO" id="GO:0005634">
    <property type="term" value="C:nucleus"/>
    <property type="evidence" value="ECO:0007669"/>
    <property type="project" value="TreeGrafter"/>
</dbReference>
<dbReference type="GO" id="GO:0016192">
    <property type="term" value="P:vesicle-mediated transport"/>
    <property type="evidence" value="ECO:0007669"/>
    <property type="project" value="TreeGrafter"/>
</dbReference>
<reference evidence="3 4" key="1">
    <citation type="submission" date="2015-08" db="EMBL/GenBank/DDBJ databases">
        <title>Next Generation Sequencing and Analysis of the Genome of Puccinia sorghi L Schw, the Causal Agent of Maize Common Rust.</title>
        <authorList>
            <person name="Rochi L."/>
            <person name="Burguener G."/>
            <person name="Darino M."/>
            <person name="Turjanski A."/>
            <person name="Kreff E."/>
            <person name="Dieguez M.J."/>
            <person name="Sacco F."/>
        </authorList>
    </citation>
    <scope>NUCLEOTIDE SEQUENCE [LARGE SCALE GENOMIC DNA]</scope>
    <source>
        <strain evidence="3 4">RO10H11247</strain>
    </source>
</reference>
<dbReference type="GO" id="GO:0005829">
    <property type="term" value="C:cytosol"/>
    <property type="evidence" value="ECO:0007669"/>
    <property type="project" value="TreeGrafter"/>
</dbReference>
<dbReference type="PRINTS" id="PR00891">
    <property type="entry name" value="RABGDIREP"/>
</dbReference>
<dbReference type="Pfam" id="PF00996">
    <property type="entry name" value="GDI"/>
    <property type="match status" value="1"/>
</dbReference>
<dbReference type="InterPro" id="IPR018203">
    <property type="entry name" value="GDP_dissociation_inhibitor"/>
</dbReference>
<dbReference type="Gene3D" id="1.10.405.10">
    <property type="entry name" value="Guanine Nucleotide Dissociation Inhibitor, domain 1"/>
    <property type="match status" value="1"/>
</dbReference>
<proteinExistence type="inferred from homology"/>
<accession>A0A0L6U812</accession>
<dbReference type="PANTHER" id="PTHR11787">
    <property type="entry name" value="RAB GDP-DISSOCIATION INHIBITOR"/>
    <property type="match status" value="1"/>
</dbReference>
<evidence type="ECO:0000313" key="4">
    <source>
        <dbReference type="Proteomes" id="UP000037035"/>
    </source>
</evidence>
<dbReference type="VEuPathDB" id="FungiDB:VP01_916g2"/>
<comment type="similarity">
    <text evidence="1">Belongs to the Rab GDI family.</text>
</comment>
<dbReference type="InterPro" id="IPR036188">
    <property type="entry name" value="FAD/NAD-bd_sf"/>
</dbReference>
<sequence length="523" mass="56629">MEQEEHNTCADGKDGKFDYLVIGTGLCESMVAYHLAASNTSATVLQVDPNSYYGQSWAAIQLEQLQTGSFASSPASSFCTATTDRGSVSTDRPSQAPSSTTNLTSYALSLLPTLVPARGTFVDALISSNVAPYLSFQLLHHFILAQPDHSLLSLPGSKHDLFRMAQLSLLDKRLLMRFFQSILDSDQLVLREHVLSVSFLLLLPLILYSGDPEADESLSKYLSRPPYSMTNPRLVSVVGALSLSAQKEPLALPVVRRLKTLLRAILRYLRCRRRCCWASMAAGANGRKALCGQPRSLDGPPKSSAAPSCPCVRPRTAVLIDGPSDLALLLSQQYLSLLASDIPSPPTAYTICRAIAIVGRPGLDKLSHNRDTSPSVEPRGSHALVVFPPDDATTQQPVHALVVGPDSASCPEDEQVIYLSSVVTGGDKAVDPRRLLEPVLGRLISSASSNTPQDLLRCSAFYTQRVTHLPSPSSLPSHLWLVPIWPVDLERSSFAEVVEWATEVAQHLCNLASAPDSPPQNFP</sequence>
<evidence type="ECO:0000256" key="1">
    <source>
        <dbReference type="ARBA" id="ARBA00005593"/>
    </source>
</evidence>
<dbReference type="OrthoDB" id="2503308at2759"/>
<dbReference type="SUPFAM" id="SSF51905">
    <property type="entry name" value="FAD/NAD(P)-binding domain"/>
    <property type="match status" value="1"/>
</dbReference>
<dbReference type="Gene3D" id="3.50.50.60">
    <property type="entry name" value="FAD/NAD(P)-binding domain"/>
    <property type="match status" value="1"/>
</dbReference>
<dbReference type="GO" id="GO:0007264">
    <property type="term" value="P:small GTPase-mediated signal transduction"/>
    <property type="evidence" value="ECO:0007669"/>
    <property type="project" value="InterPro"/>
</dbReference>
<dbReference type="Proteomes" id="UP000037035">
    <property type="component" value="Unassembled WGS sequence"/>
</dbReference>
<dbReference type="GO" id="GO:0005968">
    <property type="term" value="C:Rab-protein geranylgeranyltransferase complex"/>
    <property type="evidence" value="ECO:0007669"/>
    <property type="project" value="TreeGrafter"/>
</dbReference>
<dbReference type="PANTHER" id="PTHR11787:SF4">
    <property type="entry name" value="CHM, RAB ESCORT PROTEIN 1"/>
    <property type="match status" value="1"/>
</dbReference>
<dbReference type="STRING" id="27349.A0A0L6U812"/>
<comment type="caution">
    <text evidence="3">The sequence shown here is derived from an EMBL/GenBank/DDBJ whole genome shotgun (WGS) entry which is preliminary data.</text>
</comment>
<evidence type="ECO:0000313" key="3">
    <source>
        <dbReference type="EMBL" id="KNZ44432.1"/>
    </source>
</evidence>
<dbReference type="AlphaFoldDB" id="A0A0L6U812"/>
<organism evidence="3 4">
    <name type="scientific">Puccinia sorghi</name>
    <dbReference type="NCBI Taxonomy" id="27349"/>
    <lineage>
        <taxon>Eukaryota</taxon>
        <taxon>Fungi</taxon>
        <taxon>Dikarya</taxon>
        <taxon>Basidiomycota</taxon>
        <taxon>Pucciniomycotina</taxon>
        <taxon>Pucciniomycetes</taxon>
        <taxon>Pucciniales</taxon>
        <taxon>Pucciniaceae</taxon>
        <taxon>Puccinia</taxon>
    </lineage>
</organism>
<keyword evidence="4" id="KW-1185">Reference proteome</keyword>
<evidence type="ECO:0008006" key="5">
    <source>
        <dbReference type="Google" id="ProtNLM"/>
    </source>
</evidence>
<name>A0A0L6U812_9BASI</name>
<evidence type="ECO:0000256" key="2">
    <source>
        <dbReference type="SAM" id="MobiDB-lite"/>
    </source>
</evidence>
<dbReference type="SUPFAM" id="SSF54373">
    <property type="entry name" value="FAD-linked reductases, C-terminal domain"/>
    <property type="match status" value="1"/>
</dbReference>
<feature type="region of interest" description="Disordered" evidence="2">
    <location>
        <begin position="81"/>
        <end position="100"/>
    </location>
</feature>
<dbReference type="GO" id="GO:0005092">
    <property type="term" value="F:GDP-dissociation inhibitor activity"/>
    <property type="evidence" value="ECO:0007669"/>
    <property type="project" value="InterPro"/>
</dbReference>
<dbReference type="EMBL" id="LAVV01014793">
    <property type="protein sequence ID" value="KNZ44432.1"/>
    <property type="molecule type" value="Genomic_DNA"/>
</dbReference>
<gene>
    <name evidence="3" type="ORF">VP01_916g2</name>
</gene>